<keyword evidence="3" id="KW-1185">Reference proteome</keyword>
<evidence type="ECO:0000313" key="3">
    <source>
        <dbReference type="Proteomes" id="UP000494165"/>
    </source>
</evidence>
<dbReference type="OrthoDB" id="1910803at2759"/>
<reference evidence="2 3" key="1">
    <citation type="submission" date="2020-04" db="EMBL/GenBank/DDBJ databases">
        <authorList>
            <person name="Alioto T."/>
            <person name="Alioto T."/>
            <person name="Gomez Garrido J."/>
        </authorList>
    </citation>
    <scope>NUCLEOTIDE SEQUENCE [LARGE SCALE GENOMIC DNA]</scope>
</reference>
<dbReference type="InterPro" id="IPR052792">
    <property type="entry name" value="Thioredoxin_dom-contain_11"/>
</dbReference>
<gene>
    <name evidence="2" type="ORF">CLODIP_2_CD14160</name>
</gene>
<evidence type="ECO:0000313" key="2">
    <source>
        <dbReference type="EMBL" id="CAB3387650.1"/>
    </source>
</evidence>
<comment type="caution">
    <text evidence="2">The sequence shown here is derived from an EMBL/GenBank/DDBJ whole genome shotgun (WGS) entry which is preliminary data.</text>
</comment>
<dbReference type="AlphaFoldDB" id="A0A8S1DZ56"/>
<dbReference type="SUPFAM" id="SSF52833">
    <property type="entry name" value="Thioredoxin-like"/>
    <property type="match status" value="1"/>
</dbReference>
<dbReference type="EMBL" id="CADEPI010000603">
    <property type="protein sequence ID" value="CAB3387650.1"/>
    <property type="molecule type" value="Genomic_DNA"/>
</dbReference>
<accession>A0A8S1DZ56</accession>
<feature type="domain" description="Thioredoxin" evidence="1">
    <location>
        <begin position="406"/>
        <end position="491"/>
    </location>
</feature>
<proteinExistence type="predicted"/>
<dbReference type="Gene3D" id="3.40.30.10">
    <property type="entry name" value="Glutaredoxin"/>
    <property type="match status" value="1"/>
</dbReference>
<protein>
    <recommendedName>
        <fullName evidence="1">Thioredoxin domain-containing protein</fullName>
    </recommendedName>
</protein>
<dbReference type="InterPro" id="IPR013766">
    <property type="entry name" value="Thioredoxin_domain"/>
</dbReference>
<organism evidence="2 3">
    <name type="scientific">Cloeon dipterum</name>
    <dbReference type="NCBI Taxonomy" id="197152"/>
    <lineage>
        <taxon>Eukaryota</taxon>
        <taxon>Metazoa</taxon>
        <taxon>Ecdysozoa</taxon>
        <taxon>Arthropoda</taxon>
        <taxon>Hexapoda</taxon>
        <taxon>Insecta</taxon>
        <taxon>Pterygota</taxon>
        <taxon>Palaeoptera</taxon>
        <taxon>Ephemeroptera</taxon>
        <taxon>Pisciforma</taxon>
        <taxon>Baetidae</taxon>
        <taxon>Cloeon</taxon>
    </lineage>
</organism>
<name>A0A8S1DZ56_9INSE</name>
<sequence>MVSCVDISSSKSGYLAAYTSALRALERDPLQEVSFAVATSRKTCLTLGFEEDVALPSAKLHLWNETIDYEGDWQSDSLVKWVFSNIHQVAVWVTLPGSKSMSLAPYVEEGPALVMFTPRNPFFATSPYFDLLREIGLEYYNCNNNSLVSSLAQHLATRRATSKTEHRNEEKLCFTPIAKGDNYCPRTTSAPTCATVTLPAAINFTISTRLLREKAEKLKWDTSCEDAQQRLRSELWKAENCLVPLAEERLVVPNVNSTSITIDPKVLALRSTHKQLECKRLLLGRRLHVPVFPKKASPNEGFDFGQLRGLSCSNNRSLSLLAVDSLEFEAFAKYLGVDTSRTPDRTAVVIFNAAAETSNVLSGPISKATLSSFLVNHTSNTLPRSVRTFHRDEYQRACPSGSFCVRELNSSNFLPTVLNDSEDVVVLFHSPLCGMCGSASLTFLTIARLFRKTCNLRFVRVDGENNDLPWHYTMESYPAILFFPAQRKSESRIFPKTKVVSVQTLTHFVLANLRPESRLQSLLSLHGNKRQARLHTLTALHGLHSQYRLSKLNRSSMLSRRRLKQRSQYLRLLHLALSDARLEAEATASLNRYYRLSTNLRA</sequence>
<dbReference type="PANTHER" id="PTHR46497">
    <property type="entry name" value="THIOREDOXIN DOMAIN-CONTAINING PROTEIN 11"/>
    <property type="match status" value="1"/>
</dbReference>
<dbReference type="Pfam" id="PF00085">
    <property type="entry name" value="Thioredoxin"/>
    <property type="match status" value="1"/>
</dbReference>
<evidence type="ECO:0000259" key="1">
    <source>
        <dbReference type="Pfam" id="PF00085"/>
    </source>
</evidence>
<dbReference type="InterPro" id="IPR036249">
    <property type="entry name" value="Thioredoxin-like_sf"/>
</dbReference>
<dbReference type="Proteomes" id="UP000494165">
    <property type="component" value="Unassembled WGS sequence"/>
</dbReference>
<dbReference type="PANTHER" id="PTHR46497:SF1">
    <property type="entry name" value="THIOREDOXIN DOMAIN-CONTAINING PROTEIN 11"/>
    <property type="match status" value="1"/>
</dbReference>